<dbReference type="EMBL" id="VTWT01000008">
    <property type="protein sequence ID" value="KAA9331133.1"/>
    <property type="molecule type" value="Genomic_DNA"/>
</dbReference>
<comment type="caution">
    <text evidence="4">The sequence shown here is derived from an EMBL/GenBank/DDBJ whole genome shotgun (WGS) entry which is preliminary data.</text>
</comment>
<evidence type="ECO:0000259" key="2">
    <source>
        <dbReference type="Pfam" id="PF13229"/>
    </source>
</evidence>
<dbReference type="NCBIfam" id="TIGR04183">
    <property type="entry name" value="Por_Secre_tail"/>
    <property type="match status" value="1"/>
</dbReference>
<evidence type="ECO:0000313" key="5">
    <source>
        <dbReference type="Proteomes" id="UP000326570"/>
    </source>
</evidence>
<keyword evidence="5" id="KW-1185">Reference proteome</keyword>
<dbReference type="RefSeq" id="WP_150904656.1">
    <property type="nucleotide sequence ID" value="NZ_VTWT01000008.1"/>
</dbReference>
<dbReference type="Pfam" id="PF13229">
    <property type="entry name" value="Beta_helix"/>
    <property type="match status" value="1"/>
</dbReference>
<feature type="domain" description="Secretion system C-terminal sorting" evidence="3">
    <location>
        <begin position="1071"/>
        <end position="1141"/>
    </location>
</feature>
<dbReference type="InterPro" id="IPR039448">
    <property type="entry name" value="Beta_helix"/>
</dbReference>
<dbReference type="InterPro" id="IPR012334">
    <property type="entry name" value="Pectin_lyas_fold"/>
</dbReference>
<dbReference type="SMART" id="SM00710">
    <property type="entry name" value="PbH1"/>
    <property type="match status" value="7"/>
</dbReference>
<dbReference type="SUPFAM" id="SSF51126">
    <property type="entry name" value="Pectin lyase-like"/>
    <property type="match status" value="2"/>
</dbReference>
<organism evidence="4 5">
    <name type="scientific">Adhaeribacter soli</name>
    <dbReference type="NCBI Taxonomy" id="2607655"/>
    <lineage>
        <taxon>Bacteria</taxon>
        <taxon>Pseudomonadati</taxon>
        <taxon>Bacteroidota</taxon>
        <taxon>Cytophagia</taxon>
        <taxon>Cytophagales</taxon>
        <taxon>Hymenobacteraceae</taxon>
        <taxon>Adhaeribacter</taxon>
    </lineage>
</organism>
<dbReference type="InterPro" id="IPR006626">
    <property type="entry name" value="PbH1"/>
</dbReference>
<protein>
    <submittedName>
        <fullName evidence="4">T9SS type A sorting domain-containing protein</fullName>
    </submittedName>
</protein>
<dbReference type="InterPro" id="IPR011050">
    <property type="entry name" value="Pectin_lyase_fold/virulence"/>
</dbReference>
<evidence type="ECO:0000256" key="1">
    <source>
        <dbReference type="SAM" id="SignalP"/>
    </source>
</evidence>
<dbReference type="Pfam" id="PF18962">
    <property type="entry name" value="Por_Secre_tail"/>
    <property type="match status" value="1"/>
</dbReference>
<evidence type="ECO:0000259" key="3">
    <source>
        <dbReference type="Pfam" id="PF18962"/>
    </source>
</evidence>
<dbReference type="Gene3D" id="2.160.20.10">
    <property type="entry name" value="Single-stranded right-handed beta-helix, Pectin lyase-like"/>
    <property type="match status" value="1"/>
</dbReference>
<proteinExistence type="predicted"/>
<name>A0A5N1IQA0_9BACT</name>
<feature type="chain" id="PRO_5024889436" evidence="1">
    <location>
        <begin position="21"/>
        <end position="1142"/>
    </location>
</feature>
<accession>A0A5N1IQA0</accession>
<sequence length="1142" mass="118973">MKTLLSYFLLFFLLASSAVAQTPTTIGTGTTTNAFNSLIATSTSTNKYSKAIAVYSAAEITAAGGSAGLITKLAWNKSSGGEYTTADATMNVFIKAVPFTTHASSPITWATEVTGATQVYSSTTHSFSTGAGWKELTLSTPFFWNGTDNLEIFVDWYRPGTPTASMNWEYTSVTDANAITYNGTGVTTVGRNALRPNIQLTILSSPCTAPPTAGTTISSANTVCANVNFNLSLSGATIGTGLTYQWQTSANGTTGWTNITGATNSTLTTSQTATSYYRAQVTCSAQTAASTPVQVTTSGTPVSGTFTINQNAPASATNFISFAAALASLDCIGVNGPVVFNVVAGTGPYNEQVTIPATPGTSATNTITFNGNGNTISFASTTADRAVVRLDGADHITFTNFVIDASNITYGWGIHLLNGADNNTISNNTINIASTSTTESNSVGIVLANSTTSVTTAGNTGNNNTISGNTINGGYKAIHLNGVITGTGNNQITNNTLKDFYAYGIEVSAANATLVQGNDISRALRATTGTFYGIYLSSGSIATQVSRNRIHNTNDTDPTGTVYGLYATATDAPAGSENVFSNNLLYNLNTTGIIYGIYNSNSDGAFYFHNTVSIDNPANTGTNRGFWQTGAATNIKFQNNIISINSGTTGAKHAIYFTTSSSTITSNNNVLHLTGGASTSGIGYLSSNQVTLADWQAVNSGAYDQNSVAADPQFANPATGDFTPTNVAVNNIGTAVVPAITTDFNGLIRNPNAPDPGAYEFMNNTTDVGITAITSPNSVCGLTATETVTVELTNFGTNPQSNIPVSYSINGGSPVTATFAGPLAPGANVTYNFAVPANLSAAGGYTFKAYTALTGDMVLSNDTTTKAVSNSLFPTLPISLDFETNNTGLTALKQVVNSNSTLAEDAGASSGAPSSTKGLVMSGISSSGWTMPVPTVNPWTMNPNHLAGVYLCFNPVSGADSLILRFDLKQLYKDANRNTNFRVTVNGTQVGPTYNPPFDPSNPTTPIVWNNIRVDLSSYIGQPSIEVGLESSVKEAYANGNGPANLIDNISIISYMPTGLKANLLQSQVNVYPNPSQGTFKVDLPQGKTYELTVTDLTGKVIMTQNASGGINHLQLNKAAKGIYLLKVKGENGTATRKLIVE</sequence>
<dbReference type="InterPro" id="IPR026444">
    <property type="entry name" value="Secre_tail"/>
</dbReference>
<keyword evidence="1" id="KW-0732">Signal</keyword>
<dbReference type="Gene3D" id="2.60.40.2700">
    <property type="match status" value="1"/>
</dbReference>
<dbReference type="AlphaFoldDB" id="A0A5N1IQA0"/>
<dbReference type="Proteomes" id="UP000326570">
    <property type="component" value="Unassembled WGS sequence"/>
</dbReference>
<evidence type="ECO:0000313" key="4">
    <source>
        <dbReference type="EMBL" id="KAA9331133.1"/>
    </source>
</evidence>
<reference evidence="4 5" key="1">
    <citation type="submission" date="2019-09" db="EMBL/GenBank/DDBJ databases">
        <title>Genome sequence of Adhaeribacter sp. M2.</title>
        <authorList>
            <person name="Srinivasan S."/>
        </authorList>
    </citation>
    <scope>NUCLEOTIDE SEQUENCE [LARGE SCALE GENOMIC DNA]</scope>
    <source>
        <strain evidence="4 5">M2</strain>
    </source>
</reference>
<feature type="domain" description="Right handed beta helix" evidence="2">
    <location>
        <begin position="439"/>
        <end position="610"/>
    </location>
</feature>
<gene>
    <name evidence="4" type="ORF">F0P94_14650</name>
</gene>
<feature type="signal peptide" evidence="1">
    <location>
        <begin position="1"/>
        <end position="20"/>
    </location>
</feature>